<feature type="transmembrane region" description="Helical" evidence="23">
    <location>
        <begin position="229"/>
        <end position="257"/>
    </location>
</feature>
<keyword evidence="16 22" id="KW-0249">Electron transport</keyword>
<evidence type="ECO:0000256" key="16">
    <source>
        <dbReference type="ARBA" id="ARBA00022982"/>
    </source>
</evidence>
<dbReference type="PANTHER" id="PTHR10422:SF18">
    <property type="entry name" value="CYTOCHROME C OXIDASE SUBUNIT 1"/>
    <property type="match status" value="1"/>
</dbReference>
<dbReference type="PANTHER" id="PTHR10422">
    <property type="entry name" value="CYTOCHROME C OXIDASE SUBUNIT 1"/>
    <property type="match status" value="1"/>
</dbReference>
<keyword evidence="15" id="KW-1278">Translocase</keyword>
<dbReference type="InterPro" id="IPR000883">
    <property type="entry name" value="Cyt_C_Oxase_1"/>
</dbReference>
<evidence type="ECO:0000256" key="10">
    <source>
        <dbReference type="ARBA" id="ARBA00022617"/>
    </source>
</evidence>
<evidence type="ECO:0000256" key="12">
    <source>
        <dbReference type="ARBA" id="ARBA00022692"/>
    </source>
</evidence>
<feature type="transmembrane region" description="Helical" evidence="23">
    <location>
        <begin position="56"/>
        <end position="82"/>
    </location>
</feature>
<dbReference type="InterPro" id="IPR033944">
    <property type="entry name" value="Cyt_c_oxase_su1_dom"/>
</dbReference>
<proteinExistence type="inferred from homology"/>
<evidence type="ECO:0000256" key="23">
    <source>
        <dbReference type="SAM" id="Phobius"/>
    </source>
</evidence>
<dbReference type="EMBL" id="KX341963">
    <property type="protein sequence ID" value="APL97223.1"/>
    <property type="molecule type" value="Genomic_DNA"/>
</dbReference>
<evidence type="ECO:0000256" key="6">
    <source>
        <dbReference type="ARBA" id="ARBA00011164"/>
    </source>
</evidence>
<evidence type="ECO:0000256" key="8">
    <source>
        <dbReference type="ARBA" id="ARBA00015947"/>
    </source>
</evidence>
<keyword evidence="20 22" id="KW-0472">Membrane</keyword>
<dbReference type="UniPathway" id="UPA00705"/>
<evidence type="ECO:0000313" key="25">
    <source>
        <dbReference type="EMBL" id="APL97223.1"/>
    </source>
</evidence>
<dbReference type="AlphaFoldDB" id="A0A1L5BW87"/>
<evidence type="ECO:0000256" key="2">
    <source>
        <dbReference type="ARBA" id="ARBA00001971"/>
    </source>
</evidence>
<evidence type="ECO:0000256" key="4">
    <source>
        <dbReference type="ARBA" id="ARBA00004673"/>
    </source>
</evidence>
<dbReference type="Gene3D" id="1.20.210.10">
    <property type="entry name" value="Cytochrome c oxidase-like, subunit I domain"/>
    <property type="match status" value="1"/>
</dbReference>
<feature type="transmembrane region" description="Helical" evidence="23">
    <location>
        <begin position="378"/>
        <end position="399"/>
    </location>
</feature>
<feature type="transmembrane region" description="Helical" evidence="23">
    <location>
        <begin position="411"/>
        <end position="429"/>
    </location>
</feature>
<dbReference type="CDD" id="cd01663">
    <property type="entry name" value="Cyt_c_Oxidase_I"/>
    <property type="match status" value="1"/>
</dbReference>
<protein>
    <recommendedName>
        <fullName evidence="8 22">Cytochrome c oxidase subunit 1</fullName>
        <ecNumber evidence="7 22">7.1.1.9</ecNumber>
    </recommendedName>
</protein>
<evidence type="ECO:0000256" key="9">
    <source>
        <dbReference type="ARBA" id="ARBA00022448"/>
    </source>
</evidence>
<keyword evidence="18 22" id="KW-0408">Iron</keyword>
<comment type="pathway">
    <text evidence="4 22">Energy metabolism; oxidative phosphorylation.</text>
</comment>
<evidence type="ECO:0000256" key="20">
    <source>
        <dbReference type="ARBA" id="ARBA00023136"/>
    </source>
</evidence>
<dbReference type="EC" id="7.1.1.9" evidence="7 22"/>
<evidence type="ECO:0000256" key="14">
    <source>
        <dbReference type="ARBA" id="ARBA00022842"/>
    </source>
</evidence>
<feature type="domain" description="Cytochrome oxidase subunit I profile" evidence="24">
    <location>
        <begin position="1"/>
        <end position="511"/>
    </location>
</feature>
<name>A0A1L5BW87_9CRUS</name>
<dbReference type="GO" id="GO:0004129">
    <property type="term" value="F:cytochrome-c oxidase activity"/>
    <property type="evidence" value="ECO:0007669"/>
    <property type="project" value="UniProtKB-EC"/>
</dbReference>
<comment type="function">
    <text evidence="22">Component of the cytochrome c oxidase, the last enzyme in the mitochondrial electron transport chain which drives oxidative phosphorylation. The respiratory chain contains 3 multisubunit complexes succinate dehydrogenase (complex II, CII), ubiquinol-cytochrome c oxidoreductase (cytochrome b-c1 complex, complex III, CIII) and cytochrome c oxidase (complex IV, CIV), that cooperate to transfer electrons derived from NADH and succinate to molecular oxygen, creating an electrochemical gradient over the inner membrane that drives transmembrane transport and the ATP synthase. Cytochrome c oxidase is the component of the respiratory chain that catalyzes the reduction of oxygen to water. Electrons originating from reduced cytochrome c in the intermembrane space (IMS) are transferred via the dinuclear copper A center (CU(A)) of subunit 2 and heme A of subunit 1 to the active site in subunit 1, a binuclear center (BNC) formed by heme A3 and copper B (CU(B)). The BNC reduces molecular oxygen to 2 water molecules using 4 electrons from cytochrome c in the IMS and 4 protons from the mitochondrial matrix.</text>
</comment>
<keyword evidence="22 25" id="KW-0496">Mitochondrion</keyword>
<keyword evidence="12 22" id="KW-0812">Transmembrane</keyword>
<evidence type="ECO:0000256" key="1">
    <source>
        <dbReference type="ARBA" id="ARBA00001935"/>
    </source>
</evidence>
<sequence length="512" mass="55578">MSSHWMFSTNHKDIGTMYFVLGAWASMVGTSLSLIIRSELSAPGSLIMDDQLYNVLVTAHAFVMIFFMVMPVMIGGFGNWLVPLMLGCPDMAFPRMNNMSFWLLPPSLSLLLASGAVESGVGTGWTVYPPLSGSTAHSGGAVDLAIFSLHLAGASSILGAINFISTITNMVNPSTSLDQAPLFVWSVFITAVLLLLSLPVLAGAVTMLLTDRNINTSFFDPSGGGDPILYQHLFWFFGHPEVYILILPAFGVISHIVSQEAGKKETFGSLGMVYAMLAIGLLGFIVWAHHMFTVGMDVDTRAYFTSATMIIAVPTGIKVFSWLGTLQGGKLYFSVSLVWSLGFIFLFTVGGLTGVMLANSSVDIVLHDTYYVVAHFHYVLSMGAVFGIFAGFVHWYPLMTGLSLNNLASKIHFYAMFTGVNMTFFPQHFLGLSGMPRRYSDYPDSFTSWNIVSSVGSYVSVLAVAIFVGMLSESFVSKRPVLFSLSLPSSLEWQHPYPPAGHSYADTPAVTA</sequence>
<dbReference type="PRINTS" id="PR01165">
    <property type="entry name" value="CYCOXIDASEI"/>
</dbReference>
<comment type="cofactor">
    <cofactor evidence="1">
        <name>Cu cation</name>
        <dbReference type="ChEBI" id="CHEBI:23378"/>
    </cofactor>
</comment>
<dbReference type="PROSITE" id="PS00077">
    <property type="entry name" value="COX1_CUB"/>
    <property type="match status" value="1"/>
</dbReference>
<dbReference type="FunFam" id="1.20.210.10:FF:000001">
    <property type="entry name" value="Cytochrome c oxidase subunit 1"/>
    <property type="match status" value="1"/>
</dbReference>
<geneLocation type="mitochondrion" evidence="25"/>
<dbReference type="GO" id="GO:0005743">
    <property type="term" value="C:mitochondrial inner membrane"/>
    <property type="evidence" value="ECO:0007669"/>
    <property type="project" value="UniProtKB-SubCell"/>
</dbReference>
<evidence type="ECO:0000256" key="17">
    <source>
        <dbReference type="ARBA" id="ARBA00022989"/>
    </source>
</evidence>
<organism evidence="25">
    <name type="scientific">Crypturopus tuberculatus</name>
    <dbReference type="NCBI Taxonomy" id="686701"/>
    <lineage>
        <taxon>Eukaryota</taxon>
        <taxon>Metazoa</taxon>
        <taxon>Ecdysozoa</taxon>
        <taxon>Arthropoda</taxon>
        <taxon>Crustacea</taxon>
        <taxon>Multicrustacea</taxon>
        <taxon>Malacostraca</taxon>
        <taxon>Eumalacostraca</taxon>
        <taxon>Peracarida</taxon>
        <taxon>Amphipoda</taxon>
        <taxon>Senticaudata</taxon>
        <taxon>Gammarida</taxon>
        <taxon>Gammaridira</taxon>
        <taxon>Gammaroidea</taxon>
        <taxon>Micruropodidae</taxon>
        <taxon>Crypturopodinae</taxon>
        <taxon>Crypturopus</taxon>
    </lineage>
</organism>
<evidence type="ECO:0000256" key="5">
    <source>
        <dbReference type="ARBA" id="ARBA00009578"/>
    </source>
</evidence>
<feature type="transmembrane region" description="Helical" evidence="23">
    <location>
        <begin position="331"/>
        <end position="358"/>
    </location>
</feature>
<evidence type="ECO:0000256" key="11">
    <source>
        <dbReference type="ARBA" id="ARBA00022660"/>
    </source>
</evidence>
<accession>A0A1L5BW87</accession>
<evidence type="ECO:0000256" key="21">
    <source>
        <dbReference type="ARBA" id="ARBA00049512"/>
    </source>
</evidence>
<reference evidence="25" key="1">
    <citation type="journal article" date="2016" name="BMC Genomics">
        <title>Evolution of mitochondrial genomes in Baikalian amphipods.</title>
        <authorList>
            <person name="Romanova E.V."/>
            <person name="Aleoshin V.V."/>
            <person name="Kamaltynov R.M."/>
            <person name="Mikhailov K.V."/>
            <person name="Logacheva M.D."/>
            <person name="Sirotinina E.A."/>
            <person name="Gornov A.Y."/>
            <person name="Anikin A.S."/>
            <person name="Sherbakov D.Y."/>
        </authorList>
    </citation>
    <scope>NUCLEOTIDE SEQUENCE</scope>
</reference>
<dbReference type="InterPro" id="IPR023616">
    <property type="entry name" value="Cyt_c_oxase-like_su1_dom"/>
</dbReference>
<keyword evidence="9 22" id="KW-0813">Transport</keyword>
<evidence type="ECO:0000259" key="24">
    <source>
        <dbReference type="PROSITE" id="PS50855"/>
    </source>
</evidence>
<evidence type="ECO:0000256" key="15">
    <source>
        <dbReference type="ARBA" id="ARBA00022967"/>
    </source>
</evidence>
<keyword evidence="17 23" id="KW-1133">Transmembrane helix</keyword>
<dbReference type="GO" id="GO:0020037">
    <property type="term" value="F:heme binding"/>
    <property type="evidence" value="ECO:0007669"/>
    <property type="project" value="InterPro"/>
</dbReference>
<keyword evidence="13 22" id="KW-0479">Metal-binding</keyword>
<dbReference type="GO" id="GO:0045277">
    <property type="term" value="C:respiratory chain complex IV"/>
    <property type="evidence" value="ECO:0007669"/>
    <property type="project" value="InterPro"/>
</dbReference>
<dbReference type="GO" id="GO:0015990">
    <property type="term" value="P:electron transport coupled proton transport"/>
    <property type="evidence" value="ECO:0007669"/>
    <property type="project" value="TreeGrafter"/>
</dbReference>
<dbReference type="SMR" id="A0A1L5BW87"/>
<comment type="similarity">
    <text evidence="5 22">Belongs to the heme-copper respiratory oxidase family.</text>
</comment>
<comment type="subunit">
    <text evidence="6">Component of the cytochrome c oxidase (complex IV, CIV), a multisubunit enzyme composed of a catalytic core of 3 subunits and several supernumerary subunits. The complex exists as a monomer or a dimer and forms supercomplexes (SCs) in the inner mitochondrial membrane with ubiquinol-cytochrome c oxidoreductase (cytochrome b-c1 complex, complex III, CIII).</text>
</comment>
<gene>
    <name evidence="25" type="primary">COX1</name>
</gene>
<dbReference type="SUPFAM" id="SSF81442">
    <property type="entry name" value="Cytochrome c oxidase subunit I-like"/>
    <property type="match status" value="1"/>
</dbReference>
<evidence type="ECO:0000256" key="18">
    <source>
        <dbReference type="ARBA" id="ARBA00023004"/>
    </source>
</evidence>
<feature type="transmembrane region" description="Helical" evidence="23">
    <location>
        <begin position="182"/>
        <end position="209"/>
    </location>
</feature>
<dbReference type="InterPro" id="IPR023615">
    <property type="entry name" value="Cyt_c_Oxase_su1_BS"/>
</dbReference>
<dbReference type="Pfam" id="PF00115">
    <property type="entry name" value="COX1"/>
    <property type="match status" value="1"/>
</dbReference>
<evidence type="ECO:0000256" key="13">
    <source>
        <dbReference type="ARBA" id="ARBA00022723"/>
    </source>
</evidence>
<keyword evidence="14" id="KW-0460">Magnesium</keyword>
<feature type="transmembrane region" description="Helical" evidence="23">
    <location>
        <begin position="302"/>
        <end position="324"/>
    </location>
</feature>
<feature type="transmembrane region" description="Helical" evidence="23">
    <location>
        <begin position="103"/>
        <end position="125"/>
    </location>
</feature>
<comment type="cofactor">
    <cofactor evidence="2">
        <name>heme</name>
        <dbReference type="ChEBI" id="CHEBI:30413"/>
    </cofactor>
</comment>
<dbReference type="GO" id="GO:0046872">
    <property type="term" value="F:metal ion binding"/>
    <property type="evidence" value="ECO:0007669"/>
    <property type="project" value="UniProtKB-KW"/>
</dbReference>
<dbReference type="GO" id="GO:0006123">
    <property type="term" value="P:mitochondrial electron transport, cytochrome c to oxygen"/>
    <property type="evidence" value="ECO:0007669"/>
    <property type="project" value="TreeGrafter"/>
</dbReference>
<keyword evidence="22" id="KW-0999">Mitochondrion inner membrane</keyword>
<feature type="transmembrane region" description="Helical" evidence="23">
    <location>
        <begin position="269"/>
        <end position="290"/>
    </location>
</feature>
<keyword evidence="19 22" id="KW-0186">Copper</keyword>
<evidence type="ECO:0000256" key="22">
    <source>
        <dbReference type="RuleBase" id="RU000369"/>
    </source>
</evidence>
<feature type="transmembrane region" description="Helical" evidence="23">
    <location>
        <begin position="449"/>
        <end position="471"/>
    </location>
</feature>
<evidence type="ECO:0000256" key="7">
    <source>
        <dbReference type="ARBA" id="ARBA00012949"/>
    </source>
</evidence>
<feature type="transmembrane region" description="Helical" evidence="23">
    <location>
        <begin position="16"/>
        <end position="36"/>
    </location>
</feature>
<evidence type="ECO:0000256" key="3">
    <source>
        <dbReference type="ARBA" id="ARBA00004141"/>
    </source>
</evidence>
<dbReference type="InterPro" id="IPR036927">
    <property type="entry name" value="Cyt_c_oxase-like_su1_sf"/>
</dbReference>
<evidence type="ECO:0000256" key="19">
    <source>
        <dbReference type="ARBA" id="ARBA00023008"/>
    </source>
</evidence>
<feature type="transmembrane region" description="Helical" evidence="23">
    <location>
        <begin position="145"/>
        <end position="170"/>
    </location>
</feature>
<comment type="subcellular location">
    <subcellularLocation>
        <location evidence="3">Membrane</location>
        <topology evidence="3">Multi-pass membrane protein</topology>
    </subcellularLocation>
    <subcellularLocation>
        <location evidence="22">Mitochondrion inner membrane</location>
        <topology evidence="22">Multi-pass membrane protein</topology>
    </subcellularLocation>
</comment>
<keyword evidence="10 22" id="KW-0349">Heme</keyword>
<dbReference type="PROSITE" id="PS50855">
    <property type="entry name" value="COX1"/>
    <property type="match status" value="1"/>
</dbReference>
<comment type="catalytic activity">
    <reaction evidence="21">
        <text>4 Fe(II)-[cytochrome c] + O2 + 8 H(+)(in) = 4 Fe(III)-[cytochrome c] + 2 H2O + 4 H(+)(out)</text>
        <dbReference type="Rhea" id="RHEA:11436"/>
        <dbReference type="Rhea" id="RHEA-COMP:10350"/>
        <dbReference type="Rhea" id="RHEA-COMP:14399"/>
        <dbReference type="ChEBI" id="CHEBI:15377"/>
        <dbReference type="ChEBI" id="CHEBI:15378"/>
        <dbReference type="ChEBI" id="CHEBI:15379"/>
        <dbReference type="ChEBI" id="CHEBI:29033"/>
        <dbReference type="ChEBI" id="CHEBI:29034"/>
        <dbReference type="EC" id="7.1.1.9"/>
    </reaction>
    <physiologicalReaction direction="left-to-right" evidence="21">
        <dbReference type="Rhea" id="RHEA:11437"/>
    </physiologicalReaction>
</comment>
<keyword evidence="11 22" id="KW-0679">Respiratory chain</keyword>